<dbReference type="PANTHER" id="PTHR43776">
    <property type="entry name" value="TRANSPORT ATP-BINDING PROTEIN"/>
    <property type="match status" value="1"/>
</dbReference>
<dbReference type="GO" id="GO:0005886">
    <property type="term" value="C:plasma membrane"/>
    <property type="evidence" value="ECO:0007669"/>
    <property type="project" value="UniProtKB-SubCell"/>
</dbReference>
<dbReference type="GO" id="GO:0005524">
    <property type="term" value="F:ATP binding"/>
    <property type="evidence" value="ECO:0007669"/>
    <property type="project" value="UniProtKB-KW"/>
</dbReference>
<gene>
    <name evidence="8" type="ORF">OQ273_02385</name>
</gene>
<dbReference type="CDD" id="cd03257">
    <property type="entry name" value="ABC_NikE_OppD_transporters"/>
    <property type="match status" value="2"/>
</dbReference>
<keyword evidence="3" id="KW-0813">Transport</keyword>
<feature type="domain" description="ABC transporter" evidence="7">
    <location>
        <begin position="1"/>
        <end position="233"/>
    </location>
</feature>
<dbReference type="InterPro" id="IPR003593">
    <property type="entry name" value="AAA+_ATPase"/>
</dbReference>
<dbReference type="InterPro" id="IPR013563">
    <property type="entry name" value="Oligopep_ABC_C"/>
</dbReference>
<dbReference type="InterPro" id="IPR050319">
    <property type="entry name" value="ABC_transp_ATP-bind"/>
</dbReference>
<feature type="region of interest" description="Disordered" evidence="6">
    <location>
        <begin position="562"/>
        <end position="583"/>
    </location>
</feature>
<name>A0A9X3UI37_9HYPH</name>
<dbReference type="GO" id="GO:0015833">
    <property type="term" value="P:peptide transport"/>
    <property type="evidence" value="ECO:0007669"/>
    <property type="project" value="InterPro"/>
</dbReference>
<dbReference type="GO" id="GO:0016887">
    <property type="term" value="F:ATP hydrolysis activity"/>
    <property type="evidence" value="ECO:0007669"/>
    <property type="project" value="InterPro"/>
</dbReference>
<dbReference type="NCBIfam" id="NF008453">
    <property type="entry name" value="PRK11308.1"/>
    <property type="match status" value="2"/>
</dbReference>
<organism evidence="8 9">
    <name type="scientific">Hoeflea prorocentri</name>
    <dbReference type="NCBI Taxonomy" id="1922333"/>
    <lineage>
        <taxon>Bacteria</taxon>
        <taxon>Pseudomonadati</taxon>
        <taxon>Pseudomonadota</taxon>
        <taxon>Alphaproteobacteria</taxon>
        <taxon>Hyphomicrobiales</taxon>
        <taxon>Rhizobiaceae</taxon>
        <taxon>Hoeflea</taxon>
    </lineage>
</organism>
<feature type="domain" description="ABC transporter" evidence="7">
    <location>
        <begin position="256"/>
        <end position="506"/>
    </location>
</feature>
<dbReference type="InterPro" id="IPR017871">
    <property type="entry name" value="ABC_transporter-like_CS"/>
</dbReference>
<evidence type="ECO:0000256" key="6">
    <source>
        <dbReference type="SAM" id="MobiDB-lite"/>
    </source>
</evidence>
<proteinExistence type="inferred from homology"/>
<reference evidence="8" key="1">
    <citation type="submission" date="2022-11" db="EMBL/GenBank/DDBJ databases">
        <title>Draft genome sequence of Hoeflea poritis E7-10 and Hoeflea prorocentri PM5-8, separated from scleractinian coral Porites lutea and marine dinoflagellate.</title>
        <authorList>
            <person name="Zhang G."/>
            <person name="Wei Q."/>
            <person name="Cai L."/>
        </authorList>
    </citation>
    <scope>NUCLEOTIDE SEQUENCE</scope>
    <source>
        <strain evidence="8">PM5-8</strain>
    </source>
</reference>
<dbReference type="PROSITE" id="PS50893">
    <property type="entry name" value="ABC_TRANSPORTER_2"/>
    <property type="match status" value="2"/>
</dbReference>
<evidence type="ECO:0000256" key="1">
    <source>
        <dbReference type="ARBA" id="ARBA00004417"/>
    </source>
</evidence>
<evidence type="ECO:0000256" key="3">
    <source>
        <dbReference type="ARBA" id="ARBA00022448"/>
    </source>
</evidence>
<keyword evidence="4" id="KW-0547">Nucleotide-binding</keyword>
<dbReference type="InterPro" id="IPR003439">
    <property type="entry name" value="ABC_transporter-like_ATP-bd"/>
</dbReference>
<keyword evidence="5 8" id="KW-0067">ATP-binding</keyword>
<dbReference type="PANTHER" id="PTHR43776:SF7">
    <property type="entry name" value="D,D-DIPEPTIDE TRANSPORT ATP-BINDING PROTEIN DDPF-RELATED"/>
    <property type="match status" value="1"/>
</dbReference>
<evidence type="ECO:0000256" key="2">
    <source>
        <dbReference type="ARBA" id="ARBA00005417"/>
    </source>
</evidence>
<sequence>MNDVSFDLQSGNVLGVIGEAGSGKTVLARALINGLSDPLKISNGAVLFHGSDVLRLSDAELTGIRGNRIGYIGSNPTGALDPTVPIGNQIVEKLRSVRPELSKTKATEHVLDVLSAVRIPSPEVRFHEFPFQFSGGMMQRVMIVDALVTNPEVLIADNITQALDVTVAAQIIRLIKELRDQFSTAILFISSSLPVVETIADEVMVLQAGRIVETAEPKNLISSPQHGYTKSILERLPRIWGEDIEPPRAQVAPTLMSVTDVYRTYHVRKKGSFSGTNAVQAVRGMSIDIRQGENIGIVGESGCGKSTLTRLLAWLEEPDNGAITFEGKDLSQLSRQELTKMRQSFQLLLQDPYSSLPSRMSVGRIIAEPLLIHGTCPKAEIKDRVRAAMTEVGLDAAIENELTVGLGAGDRQRINIARALVLEPKLMILDETLSALDQIEQSKLFELFDKLQKSHGFTYIFISHDMALVRKVCHRIAVMYLGRVVELADNQTLFENPSHPYSRALLSAVPTLDDHPFKSQEYLLEGEPPSPVHIPPGCSYRTRCPRALEICKTVDPSATELPGGGQVSCHLADDNQRSSAAAG</sequence>
<dbReference type="Gene3D" id="3.40.50.300">
    <property type="entry name" value="P-loop containing nucleotide triphosphate hydrolases"/>
    <property type="match status" value="2"/>
</dbReference>
<dbReference type="InterPro" id="IPR027417">
    <property type="entry name" value="P-loop_NTPase"/>
</dbReference>
<evidence type="ECO:0000313" key="8">
    <source>
        <dbReference type="EMBL" id="MDA5397409.1"/>
    </source>
</evidence>
<comment type="similarity">
    <text evidence="2">Belongs to the ABC transporter superfamily.</text>
</comment>
<keyword evidence="9" id="KW-1185">Reference proteome</keyword>
<protein>
    <submittedName>
        <fullName evidence="8">ABC transporter ATP-binding protein</fullName>
    </submittedName>
</protein>
<dbReference type="Pfam" id="PF00005">
    <property type="entry name" value="ABC_tran"/>
    <property type="match status" value="2"/>
</dbReference>
<dbReference type="AlphaFoldDB" id="A0A9X3UI37"/>
<dbReference type="EMBL" id="JAPJZI010000001">
    <property type="protein sequence ID" value="MDA5397409.1"/>
    <property type="molecule type" value="Genomic_DNA"/>
</dbReference>
<dbReference type="Proteomes" id="UP001151234">
    <property type="component" value="Unassembled WGS sequence"/>
</dbReference>
<evidence type="ECO:0000313" key="9">
    <source>
        <dbReference type="Proteomes" id="UP001151234"/>
    </source>
</evidence>
<evidence type="ECO:0000256" key="4">
    <source>
        <dbReference type="ARBA" id="ARBA00022741"/>
    </source>
</evidence>
<dbReference type="GO" id="GO:0055085">
    <property type="term" value="P:transmembrane transport"/>
    <property type="evidence" value="ECO:0007669"/>
    <property type="project" value="UniProtKB-ARBA"/>
</dbReference>
<evidence type="ECO:0000256" key="5">
    <source>
        <dbReference type="ARBA" id="ARBA00022840"/>
    </source>
</evidence>
<dbReference type="SUPFAM" id="SSF52540">
    <property type="entry name" value="P-loop containing nucleoside triphosphate hydrolases"/>
    <property type="match status" value="2"/>
</dbReference>
<evidence type="ECO:0000259" key="7">
    <source>
        <dbReference type="PROSITE" id="PS50893"/>
    </source>
</evidence>
<dbReference type="NCBIfam" id="TIGR01727">
    <property type="entry name" value="oligo_HPY"/>
    <property type="match status" value="1"/>
</dbReference>
<comment type="subcellular location">
    <subcellularLocation>
        <location evidence="1">Cell inner membrane</location>
        <topology evidence="1">Peripheral membrane protein</topology>
    </subcellularLocation>
</comment>
<dbReference type="Pfam" id="PF08352">
    <property type="entry name" value="oligo_HPY"/>
    <property type="match status" value="2"/>
</dbReference>
<comment type="caution">
    <text evidence="8">The sequence shown here is derived from an EMBL/GenBank/DDBJ whole genome shotgun (WGS) entry which is preliminary data.</text>
</comment>
<accession>A0A9X3UI37</accession>
<dbReference type="PROSITE" id="PS00211">
    <property type="entry name" value="ABC_TRANSPORTER_1"/>
    <property type="match status" value="1"/>
</dbReference>
<dbReference type="SMART" id="SM00382">
    <property type="entry name" value="AAA"/>
    <property type="match status" value="2"/>
</dbReference>